<proteinExistence type="predicted"/>
<gene>
    <name evidence="2" type="ORF">GCM10010840_16120</name>
</gene>
<accession>A0ABQ2G7W1</accession>
<reference evidence="3" key="1">
    <citation type="journal article" date="2019" name="Int. J. Syst. Evol. Microbiol.">
        <title>The Global Catalogue of Microorganisms (GCM) 10K type strain sequencing project: providing services to taxonomists for standard genome sequencing and annotation.</title>
        <authorList>
            <consortium name="The Broad Institute Genomics Platform"/>
            <consortium name="The Broad Institute Genome Sequencing Center for Infectious Disease"/>
            <person name="Wu L."/>
            <person name="Ma J."/>
        </authorList>
    </citation>
    <scope>NUCLEOTIDE SEQUENCE [LARGE SCALE GENOMIC DNA]</scope>
    <source>
        <strain evidence="3">JCM 15442</strain>
    </source>
</reference>
<keyword evidence="3" id="KW-1185">Reference proteome</keyword>
<evidence type="ECO:0000259" key="1">
    <source>
        <dbReference type="Pfam" id="PF07521"/>
    </source>
</evidence>
<dbReference type="SUPFAM" id="SSF56281">
    <property type="entry name" value="Metallo-hydrolase/oxidoreductase"/>
    <property type="match status" value="1"/>
</dbReference>
<dbReference type="RefSeq" id="WP_229723416.1">
    <property type="nucleotide sequence ID" value="NZ_BMOL01000006.1"/>
</dbReference>
<protein>
    <recommendedName>
        <fullName evidence="1">Zn-dependent metallo-hydrolase RNA specificity domain-containing protein</fullName>
    </recommendedName>
</protein>
<dbReference type="Gene3D" id="3.40.50.10890">
    <property type="match status" value="1"/>
</dbReference>
<dbReference type="InterPro" id="IPR036866">
    <property type="entry name" value="RibonucZ/Hydroxyglut_hydro"/>
</dbReference>
<dbReference type="Gene3D" id="3.60.15.10">
    <property type="entry name" value="Ribonuclease Z/Hydroxyacylglutathione hydrolase-like"/>
    <property type="match status" value="1"/>
</dbReference>
<dbReference type="InterPro" id="IPR011108">
    <property type="entry name" value="RMMBL"/>
</dbReference>
<evidence type="ECO:0000313" key="3">
    <source>
        <dbReference type="Proteomes" id="UP000639973"/>
    </source>
</evidence>
<dbReference type="Proteomes" id="UP000639973">
    <property type="component" value="Unassembled WGS sequence"/>
</dbReference>
<comment type="caution">
    <text evidence="2">The sequence shown here is derived from an EMBL/GenBank/DDBJ whole genome shotgun (WGS) entry which is preliminary data.</text>
</comment>
<sequence length="173" mass="19076">MLLPDGRGGREPIPASSRIERFYLSAHADRGGLLGMIARYSPGKVLLTHGDVAPRTNMAGYLNSKYEVALPKVGEVIELQDSGRRKGAFLNAGKKKLEALKERHARGKVQVRYDAEQHAVVIELPQEVDGTLFGEGEYTLEVLRGKLSRIKLRERDQEALAGMEVPEADISPD</sequence>
<feature type="domain" description="Zn-dependent metallo-hydrolase RNA specificity" evidence="1">
    <location>
        <begin position="16"/>
        <end position="64"/>
    </location>
</feature>
<evidence type="ECO:0000313" key="2">
    <source>
        <dbReference type="EMBL" id="GGL79029.1"/>
    </source>
</evidence>
<dbReference type="EMBL" id="BMOL01000006">
    <property type="protein sequence ID" value="GGL79029.1"/>
    <property type="molecule type" value="Genomic_DNA"/>
</dbReference>
<organism evidence="2 3">
    <name type="scientific">Deinococcus aerolatus</name>
    <dbReference type="NCBI Taxonomy" id="522487"/>
    <lineage>
        <taxon>Bacteria</taxon>
        <taxon>Thermotogati</taxon>
        <taxon>Deinococcota</taxon>
        <taxon>Deinococci</taxon>
        <taxon>Deinococcales</taxon>
        <taxon>Deinococcaceae</taxon>
        <taxon>Deinococcus</taxon>
    </lineage>
</organism>
<dbReference type="Pfam" id="PF07521">
    <property type="entry name" value="RMMBL"/>
    <property type="match status" value="1"/>
</dbReference>
<name>A0ABQ2G7W1_9DEIO</name>